<evidence type="ECO:0008006" key="4">
    <source>
        <dbReference type="Google" id="ProtNLM"/>
    </source>
</evidence>
<dbReference type="Proteomes" id="UP001500467">
    <property type="component" value="Unassembled WGS sequence"/>
</dbReference>
<evidence type="ECO:0000313" key="2">
    <source>
        <dbReference type="EMBL" id="GAA1220577.1"/>
    </source>
</evidence>
<gene>
    <name evidence="2" type="ORF">GCM10009675_49210</name>
</gene>
<accession>A0ABN1VSM8</accession>
<feature type="compositionally biased region" description="Basic and acidic residues" evidence="1">
    <location>
        <begin position="61"/>
        <end position="72"/>
    </location>
</feature>
<dbReference type="EMBL" id="BAAALM010000019">
    <property type="protein sequence ID" value="GAA1220577.1"/>
    <property type="molecule type" value="Genomic_DNA"/>
</dbReference>
<protein>
    <recommendedName>
        <fullName evidence="4">DUF4333 domain-containing protein</fullName>
    </recommendedName>
</protein>
<reference evidence="2 3" key="1">
    <citation type="journal article" date="2019" name="Int. J. Syst. Evol. Microbiol.">
        <title>The Global Catalogue of Microorganisms (GCM) 10K type strain sequencing project: providing services to taxonomists for standard genome sequencing and annotation.</title>
        <authorList>
            <consortium name="The Broad Institute Genomics Platform"/>
            <consortium name="The Broad Institute Genome Sequencing Center for Infectious Disease"/>
            <person name="Wu L."/>
            <person name="Ma J."/>
        </authorList>
    </citation>
    <scope>NUCLEOTIDE SEQUENCE [LARGE SCALE GENOMIC DNA]</scope>
    <source>
        <strain evidence="2 3">JCM 13022</strain>
    </source>
</reference>
<proteinExistence type="predicted"/>
<evidence type="ECO:0000256" key="1">
    <source>
        <dbReference type="SAM" id="MobiDB-lite"/>
    </source>
</evidence>
<name>A0ABN1VSM8_9PSEU</name>
<evidence type="ECO:0000313" key="3">
    <source>
        <dbReference type="Proteomes" id="UP001500467"/>
    </source>
</evidence>
<comment type="caution">
    <text evidence="2">The sequence shown here is derived from an EMBL/GenBank/DDBJ whole genome shotgun (WGS) entry which is preliminary data.</text>
</comment>
<feature type="region of interest" description="Disordered" evidence="1">
    <location>
        <begin position="43"/>
        <end position="99"/>
    </location>
</feature>
<organism evidence="2 3">
    <name type="scientific">Prauserella alba</name>
    <dbReference type="NCBI Taxonomy" id="176898"/>
    <lineage>
        <taxon>Bacteria</taxon>
        <taxon>Bacillati</taxon>
        <taxon>Actinomycetota</taxon>
        <taxon>Actinomycetes</taxon>
        <taxon>Pseudonocardiales</taxon>
        <taxon>Pseudonocardiaceae</taxon>
        <taxon>Prauserella</taxon>
    </lineage>
</organism>
<keyword evidence="3" id="KW-1185">Reference proteome</keyword>
<sequence>MRADPLSSDATYRAPGYVQTNMRWKQTTLGVLAGVLVLSACGQPPAEQDAGGGPAESASEQFKKQPAEHEAKNGPVPASQLNAGGLPDGFPREAEAADTSLTITAQEGGCGEASAEVTGQSTDTVTVLLVETEPAGKMMCTMDIRYPPVTVELDQPLGERTLVLEHTKRKE</sequence>